<feature type="domain" description="DUF2231" evidence="2">
    <location>
        <begin position="9"/>
        <end position="157"/>
    </location>
</feature>
<proteinExistence type="predicted"/>
<feature type="transmembrane region" description="Helical" evidence="1">
    <location>
        <begin position="85"/>
        <end position="106"/>
    </location>
</feature>
<accession>A0A291GSX8</accession>
<keyword evidence="4" id="KW-1185">Reference proteome</keyword>
<protein>
    <recommendedName>
        <fullName evidence="2">DUF2231 domain-containing protein</fullName>
    </recommendedName>
</protein>
<keyword evidence="1" id="KW-0472">Membrane</keyword>
<evidence type="ECO:0000256" key="1">
    <source>
        <dbReference type="SAM" id="Phobius"/>
    </source>
</evidence>
<dbReference type="Pfam" id="PF09990">
    <property type="entry name" value="DUF2231"/>
    <property type="match status" value="1"/>
</dbReference>
<organism evidence="3 4">
    <name type="scientific">Brachybacterium vulturis</name>
    <dbReference type="NCBI Taxonomy" id="2017484"/>
    <lineage>
        <taxon>Bacteria</taxon>
        <taxon>Bacillati</taxon>
        <taxon>Actinomycetota</taxon>
        <taxon>Actinomycetes</taxon>
        <taxon>Micrococcales</taxon>
        <taxon>Dermabacteraceae</taxon>
        <taxon>Brachybacterium</taxon>
    </lineage>
</organism>
<keyword evidence="1" id="KW-1133">Transmembrane helix</keyword>
<evidence type="ECO:0000259" key="2">
    <source>
        <dbReference type="Pfam" id="PF09990"/>
    </source>
</evidence>
<reference evidence="4" key="1">
    <citation type="submission" date="2017-09" db="EMBL/GenBank/DDBJ databases">
        <title>Brachybacterium sp. VM2412.</title>
        <authorList>
            <person name="Tak E.J."/>
            <person name="Bae J.-W."/>
        </authorList>
    </citation>
    <scope>NUCLEOTIDE SEQUENCE [LARGE SCALE GENOMIC DNA]</scope>
    <source>
        <strain evidence="4">VM2412</strain>
    </source>
</reference>
<sequence length="161" mass="16549">MNDISQLLGLPLHPLLVHGVVVLLPLSALALLLAQFWPSARRRLGVLTPLLALGVAGLVPLTTTAGQQLAEVVGPLPAVAEHERLGLQLVPWSIALAAVAVVQWAWFRWGAEALRAGGRARAARVLAAVLAVAVLVVAAGGLVLVVLTGHSGAEAVWGGFG</sequence>
<dbReference type="InterPro" id="IPR019251">
    <property type="entry name" value="DUF2231_TM"/>
</dbReference>
<dbReference type="Proteomes" id="UP000218165">
    <property type="component" value="Chromosome"/>
</dbReference>
<name>A0A291GSX8_9MICO</name>
<dbReference type="AlphaFoldDB" id="A0A291GSX8"/>
<feature type="transmembrane region" description="Helical" evidence="1">
    <location>
        <begin position="15"/>
        <end position="34"/>
    </location>
</feature>
<gene>
    <name evidence="3" type="ORF">CFK38_03700</name>
</gene>
<feature type="transmembrane region" description="Helical" evidence="1">
    <location>
        <begin position="126"/>
        <end position="147"/>
    </location>
</feature>
<dbReference type="OrthoDB" id="4864772at2"/>
<dbReference type="EMBL" id="CP023563">
    <property type="protein sequence ID" value="ATG53094.1"/>
    <property type="molecule type" value="Genomic_DNA"/>
</dbReference>
<evidence type="ECO:0000313" key="4">
    <source>
        <dbReference type="Proteomes" id="UP000218165"/>
    </source>
</evidence>
<dbReference type="KEGG" id="brz:CFK38_03700"/>
<evidence type="ECO:0000313" key="3">
    <source>
        <dbReference type="EMBL" id="ATG53094.1"/>
    </source>
</evidence>
<dbReference type="RefSeq" id="WP_096804202.1">
    <property type="nucleotide sequence ID" value="NZ_CP023563.1"/>
</dbReference>
<feature type="transmembrane region" description="Helical" evidence="1">
    <location>
        <begin position="46"/>
        <end position="65"/>
    </location>
</feature>
<keyword evidence="1" id="KW-0812">Transmembrane</keyword>